<evidence type="ECO:0000259" key="3">
    <source>
        <dbReference type="PROSITE" id="PS51387"/>
    </source>
</evidence>
<keyword evidence="2" id="KW-0560">Oxidoreductase</keyword>
<dbReference type="PROSITE" id="PS51387">
    <property type="entry name" value="FAD_PCMH"/>
    <property type="match status" value="1"/>
</dbReference>
<protein>
    <submittedName>
        <fullName evidence="4">D-arabinono-1,4-lactone oxidase</fullName>
    </submittedName>
</protein>
<dbReference type="Pfam" id="PF04030">
    <property type="entry name" value="ALO"/>
    <property type="match status" value="1"/>
</dbReference>
<dbReference type="InterPro" id="IPR007173">
    <property type="entry name" value="ALO_C"/>
</dbReference>
<dbReference type="EMBL" id="CP159925">
    <property type="protein sequence ID" value="XCO74170.1"/>
    <property type="molecule type" value="Genomic_DNA"/>
</dbReference>
<dbReference type="InterPro" id="IPR010031">
    <property type="entry name" value="FAD_lactone_oxidase-like"/>
</dbReference>
<dbReference type="InterPro" id="IPR016169">
    <property type="entry name" value="FAD-bd_PCMH_sub2"/>
</dbReference>
<organism evidence="4">
    <name type="scientific">Lysobacter firmicutimachus</name>
    <dbReference type="NCBI Taxonomy" id="1792846"/>
    <lineage>
        <taxon>Bacteria</taxon>
        <taxon>Pseudomonadati</taxon>
        <taxon>Pseudomonadota</taxon>
        <taxon>Gammaproteobacteria</taxon>
        <taxon>Lysobacterales</taxon>
        <taxon>Lysobacteraceae</taxon>
        <taxon>Lysobacter</taxon>
    </lineage>
</organism>
<keyword evidence="1" id="KW-0274">FAD</keyword>
<dbReference type="PIRSF" id="PIRSF000136">
    <property type="entry name" value="LGO_GLO"/>
    <property type="match status" value="1"/>
</dbReference>
<gene>
    <name evidence="4" type="ORF">ABU614_17555</name>
</gene>
<feature type="domain" description="FAD-binding PCMH-type" evidence="3">
    <location>
        <begin position="1"/>
        <end position="170"/>
    </location>
</feature>
<evidence type="ECO:0000256" key="1">
    <source>
        <dbReference type="ARBA" id="ARBA00022827"/>
    </source>
</evidence>
<dbReference type="Gene3D" id="3.30.70.2520">
    <property type="match status" value="1"/>
</dbReference>
<dbReference type="InterPro" id="IPR016166">
    <property type="entry name" value="FAD-bd_PCMH"/>
</dbReference>
<dbReference type="RefSeq" id="WP_363797029.1">
    <property type="nucleotide sequence ID" value="NZ_CP159925.1"/>
</dbReference>
<dbReference type="Pfam" id="PF01565">
    <property type="entry name" value="FAD_binding_4"/>
    <property type="match status" value="1"/>
</dbReference>
<dbReference type="InterPro" id="IPR036318">
    <property type="entry name" value="FAD-bd_PCMH-like_sf"/>
</dbReference>
<dbReference type="GO" id="GO:0016020">
    <property type="term" value="C:membrane"/>
    <property type="evidence" value="ECO:0007669"/>
    <property type="project" value="InterPro"/>
</dbReference>
<dbReference type="GO" id="GO:0003885">
    <property type="term" value="F:D-arabinono-1,4-lactone oxidase activity"/>
    <property type="evidence" value="ECO:0007669"/>
    <property type="project" value="InterPro"/>
</dbReference>
<dbReference type="InterPro" id="IPR016171">
    <property type="entry name" value="Vanillyl_alc_oxidase_C-sub2"/>
</dbReference>
<dbReference type="Gene3D" id="1.10.45.10">
    <property type="entry name" value="Vanillyl-alcohol Oxidase, Chain A, domain 4"/>
    <property type="match status" value="1"/>
</dbReference>
<accession>A0AAU8MPS2</accession>
<proteinExistence type="predicted"/>
<evidence type="ECO:0000313" key="4">
    <source>
        <dbReference type="EMBL" id="XCO74170.1"/>
    </source>
</evidence>
<name>A0AAU8MPS2_9GAMM</name>
<dbReference type="SUPFAM" id="SSF56176">
    <property type="entry name" value="FAD-binding/transporter-associated domain-like"/>
    <property type="match status" value="1"/>
</dbReference>
<keyword evidence="1" id="KW-0285">Flavoprotein</keyword>
<sequence>MRPARTWPAHDEDAIAAAIRVERERGGSLRAIGAAHSSNEQIGSAHGLLRMRDYCGLIAVDRERGQATVRAGTPLAELGPALFEHDLALPNYGDIALQTLGGAIATGTHGSGETLPNLSQLMIAAELIDGRGERRRVGGDGDDALPLAAAQVALGSLGVLTAITIRCPPSFEVERREFALPTEAALECFDELAACNRSLDFYWYPRRDEIKLRVINPPGGGTRVVPGARLLEARGGDGHELIPVHSGLPYRFEESEFALPRERGLDTFRAVRRRILQRWRATVGWRVLYRTVAADSAWLSPAHARASATISLHQNASLPWREFFEDLEPVFAEHCGRPHWAKKHGYRASRLAPLYPHWRDFLRMRERCDPDGVFLNPYLRDLFGVPA</sequence>
<dbReference type="GO" id="GO:0071949">
    <property type="term" value="F:FAD binding"/>
    <property type="evidence" value="ECO:0007669"/>
    <property type="project" value="InterPro"/>
</dbReference>
<dbReference type="PANTHER" id="PTHR43762">
    <property type="entry name" value="L-GULONOLACTONE OXIDASE"/>
    <property type="match status" value="1"/>
</dbReference>
<evidence type="ECO:0000256" key="2">
    <source>
        <dbReference type="ARBA" id="ARBA00023002"/>
    </source>
</evidence>
<dbReference type="Gene3D" id="3.30.465.10">
    <property type="match status" value="1"/>
</dbReference>
<dbReference type="Gene3D" id="3.30.70.2530">
    <property type="match status" value="1"/>
</dbReference>
<dbReference type="PANTHER" id="PTHR43762:SF1">
    <property type="entry name" value="D-ARABINONO-1,4-LACTONE OXIDASE"/>
    <property type="match status" value="1"/>
</dbReference>
<dbReference type="AlphaFoldDB" id="A0AAU8MPS2"/>
<reference evidence="4" key="1">
    <citation type="submission" date="2024-06" db="EMBL/GenBank/DDBJ databases">
        <authorList>
            <person name="Li S."/>
        </authorList>
    </citation>
    <scope>NUCLEOTIDE SEQUENCE</scope>
    <source>
        <strain evidence="4">SR10</strain>
    </source>
</reference>
<dbReference type="InterPro" id="IPR006094">
    <property type="entry name" value="Oxid_FAD_bind_N"/>
</dbReference>